<dbReference type="Proteomes" id="UP000318995">
    <property type="component" value="Unassembled WGS sequence"/>
</dbReference>
<comment type="caution">
    <text evidence="2">The sequence shown here is derived from an EMBL/GenBank/DDBJ whole genome shotgun (WGS) entry which is preliminary data.</text>
</comment>
<evidence type="ECO:0000313" key="2">
    <source>
        <dbReference type="EMBL" id="TWT46453.1"/>
    </source>
</evidence>
<dbReference type="AlphaFoldDB" id="A0A5C5W865"/>
<proteinExistence type="predicted"/>
<gene>
    <name evidence="2" type="ORF">Pla111_15490</name>
</gene>
<keyword evidence="3" id="KW-1185">Reference proteome</keyword>
<evidence type="ECO:0000313" key="3">
    <source>
        <dbReference type="Proteomes" id="UP000318995"/>
    </source>
</evidence>
<name>A0A5C5W865_9BACT</name>
<protein>
    <submittedName>
        <fullName evidence="2">Uncharacterized protein</fullName>
    </submittedName>
</protein>
<reference evidence="2 3" key="1">
    <citation type="submission" date="2019-02" db="EMBL/GenBank/DDBJ databases">
        <title>Deep-cultivation of Planctomycetes and their phenomic and genomic characterization uncovers novel biology.</title>
        <authorList>
            <person name="Wiegand S."/>
            <person name="Jogler M."/>
            <person name="Boedeker C."/>
            <person name="Pinto D."/>
            <person name="Vollmers J."/>
            <person name="Rivas-Marin E."/>
            <person name="Kohn T."/>
            <person name="Peeters S.H."/>
            <person name="Heuer A."/>
            <person name="Rast P."/>
            <person name="Oberbeckmann S."/>
            <person name="Bunk B."/>
            <person name="Jeske O."/>
            <person name="Meyerdierks A."/>
            <person name="Storesund J.E."/>
            <person name="Kallscheuer N."/>
            <person name="Luecker S."/>
            <person name="Lage O.M."/>
            <person name="Pohl T."/>
            <person name="Merkel B.J."/>
            <person name="Hornburger P."/>
            <person name="Mueller R.-W."/>
            <person name="Bruemmer F."/>
            <person name="Labrenz M."/>
            <person name="Spormann A.M."/>
            <person name="Op Den Camp H."/>
            <person name="Overmann J."/>
            <person name="Amann R."/>
            <person name="Jetten M.S.M."/>
            <person name="Mascher T."/>
            <person name="Medema M.H."/>
            <person name="Devos D.P."/>
            <person name="Kaster A.-K."/>
            <person name="Ovreas L."/>
            <person name="Rohde M."/>
            <person name="Galperin M.Y."/>
            <person name="Jogler C."/>
        </authorList>
    </citation>
    <scope>NUCLEOTIDE SEQUENCE [LARGE SCALE GENOMIC DNA]</scope>
    <source>
        <strain evidence="2 3">Pla111</strain>
    </source>
</reference>
<dbReference type="RefSeq" id="WP_146572979.1">
    <property type="nucleotide sequence ID" value="NZ_SJPH01000003.1"/>
</dbReference>
<evidence type="ECO:0000256" key="1">
    <source>
        <dbReference type="SAM" id="MobiDB-lite"/>
    </source>
</evidence>
<accession>A0A5C5W865</accession>
<sequence>MTPVETAADPAQQRVVTEPWTAFAAWAGDTLGLKVAFDGVRYRLQADRFDEPPAEASRASTRSGRSWLRRQSAPHPTPSDNTAEEVVADQPADLLKLLLQRLRDLPEPVAARPRDQPEAVHEITKHLFSAYKLEGGSVHVAGCRLEDRPFVRLSWPTEGDEGSPRVAHAFYDLEARAIAAPQVASLGLAKIAPLPTTASRSEHRTPEAAIVAAQAAATRDGAPLDAVTTLVWVKHAEGVLRFEFGDEALDTPFVGWARTLQALPVVCPVTGSPTFHLATVEGGTIVAAEQIGTCCVSGKRHPLPDLVRCSVTGRLAEPEWMGVCSVSGNAVLDTELIECPRCGERVAPQARTAGGCLGCDSPQRVTAQDPRLEAVLEKHPQLRCKRWLLAETASVLVLEAPGWLRTRLVTVDRETLAIKRIVESARFSGVWRPISNG</sequence>
<dbReference type="OrthoDB" id="247168at2"/>
<organism evidence="2 3">
    <name type="scientific">Botrimarina hoheduenensis</name>
    <dbReference type="NCBI Taxonomy" id="2528000"/>
    <lineage>
        <taxon>Bacteria</taxon>
        <taxon>Pseudomonadati</taxon>
        <taxon>Planctomycetota</taxon>
        <taxon>Planctomycetia</taxon>
        <taxon>Pirellulales</taxon>
        <taxon>Lacipirellulaceae</taxon>
        <taxon>Botrimarina</taxon>
    </lineage>
</organism>
<feature type="region of interest" description="Disordered" evidence="1">
    <location>
        <begin position="51"/>
        <end position="84"/>
    </location>
</feature>
<dbReference type="EMBL" id="SJPH01000003">
    <property type="protein sequence ID" value="TWT46453.1"/>
    <property type="molecule type" value="Genomic_DNA"/>
</dbReference>